<evidence type="ECO:0000313" key="2">
    <source>
        <dbReference type="EMBL" id="EME80190.1"/>
    </source>
</evidence>
<dbReference type="HOGENOM" id="CLU_1166284_0_0_1"/>
<dbReference type="EMBL" id="KB446561">
    <property type="protein sequence ID" value="EME80190.1"/>
    <property type="molecule type" value="Genomic_DNA"/>
</dbReference>
<dbReference type="VEuPathDB" id="FungiDB:MYCFIDRAFT_198484"/>
<feature type="region of interest" description="Disordered" evidence="1">
    <location>
        <begin position="69"/>
        <end position="112"/>
    </location>
</feature>
<sequence length="238" mass="26283">MGVRGNELTINDMRLLSDACHCFEGGFPKVNFKKLAARAGYTNLGSAMNAWNRVRTKLLAASGELEMPTDAISCNTGNGKARKRDSTSKKRRREDNVDSVQSGEDTPKRARKIKREALAPITVQEAVEEDEDDFSGLSSVIDDEFLDAGEGSVFVPLAHELSLLTDPKISCDITEGRDTGQRVHYFAPCPSTIFAPRTSILEEDRGVKWNHGSRIRKKRWCSSILAMDGIYTVLSTPS</sequence>
<organism evidence="2 3">
    <name type="scientific">Pseudocercospora fijiensis (strain CIRAD86)</name>
    <name type="common">Black leaf streak disease fungus</name>
    <name type="synonym">Mycosphaerella fijiensis</name>
    <dbReference type="NCBI Taxonomy" id="383855"/>
    <lineage>
        <taxon>Eukaryota</taxon>
        <taxon>Fungi</taxon>
        <taxon>Dikarya</taxon>
        <taxon>Ascomycota</taxon>
        <taxon>Pezizomycotina</taxon>
        <taxon>Dothideomycetes</taxon>
        <taxon>Dothideomycetidae</taxon>
        <taxon>Mycosphaerellales</taxon>
        <taxon>Mycosphaerellaceae</taxon>
        <taxon>Pseudocercospora</taxon>
    </lineage>
</organism>
<evidence type="ECO:0000313" key="3">
    <source>
        <dbReference type="Proteomes" id="UP000016932"/>
    </source>
</evidence>
<protein>
    <submittedName>
        <fullName evidence="2">Uncharacterized protein</fullName>
    </submittedName>
</protein>
<dbReference type="AlphaFoldDB" id="M2YR57"/>
<evidence type="ECO:0000256" key="1">
    <source>
        <dbReference type="SAM" id="MobiDB-lite"/>
    </source>
</evidence>
<keyword evidence="3" id="KW-1185">Reference proteome</keyword>
<dbReference type="GeneID" id="19335728"/>
<dbReference type="KEGG" id="pfj:MYCFIDRAFT_198484"/>
<dbReference type="Proteomes" id="UP000016932">
    <property type="component" value="Unassembled WGS sequence"/>
</dbReference>
<accession>M2YR57</accession>
<proteinExistence type="predicted"/>
<gene>
    <name evidence="2" type="ORF">MYCFIDRAFT_198484</name>
</gene>
<name>M2YR57_PSEFD</name>
<feature type="compositionally biased region" description="Basic and acidic residues" evidence="1">
    <location>
        <begin position="84"/>
        <end position="96"/>
    </location>
</feature>
<dbReference type="OrthoDB" id="5403747at2759"/>
<dbReference type="SMR" id="M2YR57"/>
<dbReference type="RefSeq" id="XP_007929219.1">
    <property type="nucleotide sequence ID" value="XM_007931028.1"/>
</dbReference>
<reference evidence="2 3" key="1">
    <citation type="journal article" date="2012" name="PLoS Pathog.">
        <title>Diverse lifestyles and strategies of plant pathogenesis encoded in the genomes of eighteen Dothideomycetes fungi.</title>
        <authorList>
            <person name="Ohm R.A."/>
            <person name="Feau N."/>
            <person name="Henrissat B."/>
            <person name="Schoch C.L."/>
            <person name="Horwitz B.A."/>
            <person name="Barry K.W."/>
            <person name="Condon B.J."/>
            <person name="Copeland A.C."/>
            <person name="Dhillon B."/>
            <person name="Glaser F."/>
            <person name="Hesse C.N."/>
            <person name="Kosti I."/>
            <person name="LaButti K."/>
            <person name="Lindquist E.A."/>
            <person name="Lucas S."/>
            <person name="Salamov A.A."/>
            <person name="Bradshaw R.E."/>
            <person name="Ciuffetti L."/>
            <person name="Hamelin R.C."/>
            <person name="Kema G.H.J."/>
            <person name="Lawrence C."/>
            <person name="Scott J.A."/>
            <person name="Spatafora J.W."/>
            <person name="Turgeon B.G."/>
            <person name="de Wit P.J.G.M."/>
            <person name="Zhong S."/>
            <person name="Goodwin S.B."/>
            <person name="Grigoriev I.V."/>
        </authorList>
    </citation>
    <scope>NUCLEOTIDE SEQUENCE [LARGE SCALE GENOMIC DNA]</scope>
    <source>
        <strain evidence="2 3">CIRAD86</strain>
    </source>
</reference>